<proteinExistence type="predicted"/>
<sequence length="348" mass="40245">MEKRPRDLRLCDFDKNEFDDVNDTIYNVKNIAKNNTHPKDNCTIEKKISSSSSNNDISSLSPTTTTACKKGLARFVIFYSKFDDSLEHPNYQQSRRFTWERCYSILNNKRNQGSLELLYLEWDRVAIQSLLSWYDNNYPIGSNLRELHLDDRYYDMDTQEKAIGSIDKKNNILRMLFPCLPALEALFINQSKPGVSFDTLGNFQSYLYQPGQLFVDDDALRMLAKHCYRIRYIDIIGYPSYTSEGILSLAQQAIHPPSVSQEQPSLESSTKKLSISYLRMDIPHDIILQLVKELHSLKTFVLLRSDVKAMSGINNYNSMSPKEKRDMFQAGTILRERGGSFTLDTFRD</sequence>
<name>A0AAD5P7Y8_9FUNG</name>
<organism evidence="1 2">
    <name type="scientific">Phascolomyces articulosus</name>
    <dbReference type="NCBI Taxonomy" id="60185"/>
    <lineage>
        <taxon>Eukaryota</taxon>
        <taxon>Fungi</taxon>
        <taxon>Fungi incertae sedis</taxon>
        <taxon>Mucoromycota</taxon>
        <taxon>Mucoromycotina</taxon>
        <taxon>Mucoromycetes</taxon>
        <taxon>Mucorales</taxon>
        <taxon>Lichtheimiaceae</taxon>
        <taxon>Phascolomyces</taxon>
    </lineage>
</organism>
<accession>A0AAD5P7Y8</accession>
<gene>
    <name evidence="1" type="ORF">BDA99DRAFT_527340</name>
</gene>
<dbReference type="EMBL" id="JAIXMP010000048">
    <property type="protein sequence ID" value="KAI9246044.1"/>
    <property type="molecule type" value="Genomic_DNA"/>
</dbReference>
<evidence type="ECO:0000313" key="1">
    <source>
        <dbReference type="EMBL" id="KAI9246044.1"/>
    </source>
</evidence>
<dbReference type="InterPro" id="IPR032675">
    <property type="entry name" value="LRR_dom_sf"/>
</dbReference>
<reference evidence="1" key="2">
    <citation type="submission" date="2023-02" db="EMBL/GenBank/DDBJ databases">
        <authorList>
            <consortium name="DOE Joint Genome Institute"/>
            <person name="Mondo S.J."/>
            <person name="Chang Y."/>
            <person name="Wang Y."/>
            <person name="Ahrendt S."/>
            <person name="Andreopoulos W."/>
            <person name="Barry K."/>
            <person name="Beard J."/>
            <person name="Benny G.L."/>
            <person name="Blankenship S."/>
            <person name="Bonito G."/>
            <person name="Cuomo C."/>
            <person name="Desiro A."/>
            <person name="Gervers K.A."/>
            <person name="Hundley H."/>
            <person name="Kuo A."/>
            <person name="LaButti K."/>
            <person name="Lang B.F."/>
            <person name="Lipzen A."/>
            <person name="O'Donnell K."/>
            <person name="Pangilinan J."/>
            <person name="Reynolds N."/>
            <person name="Sandor L."/>
            <person name="Smith M.W."/>
            <person name="Tsang A."/>
            <person name="Grigoriev I.V."/>
            <person name="Stajich J.E."/>
            <person name="Spatafora J.W."/>
        </authorList>
    </citation>
    <scope>NUCLEOTIDE SEQUENCE</scope>
    <source>
        <strain evidence="1">RSA 2281</strain>
    </source>
</reference>
<evidence type="ECO:0000313" key="2">
    <source>
        <dbReference type="Proteomes" id="UP001209540"/>
    </source>
</evidence>
<reference evidence="1" key="1">
    <citation type="journal article" date="2022" name="IScience">
        <title>Evolution of zygomycete secretomes and the origins of terrestrial fungal ecologies.</title>
        <authorList>
            <person name="Chang Y."/>
            <person name="Wang Y."/>
            <person name="Mondo S."/>
            <person name="Ahrendt S."/>
            <person name="Andreopoulos W."/>
            <person name="Barry K."/>
            <person name="Beard J."/>
            <person name="Benny G.L."/>
            <person name="Blankenship S."/>
            <person name="Bonito G."/>
            <person name="Cuomo C."/>
            <person name="Desiro A."/>
            <person name="Gervers K.A."/>
            <person name="Hundley H."/>
            <person name="Kuo A."/>
            <person name="LaButti K."/>
            <person name="Lang B.F."/>
            <person name="Lipzen A."/>
            <person name="O'Donnell K."/>
            <person name="Pangilinan J."/>
            <person name="Reynolds N."/>
            <person name="Sandor L."/>
            <person name="Smith M.E."/>
            <person name="Tsang A."/>
            <person name="Grigoriev I.V."/>
            <person name="Stajich J.E."/>
            <person name="Spatafora J.W."/>
        </authorList>
    </citation>
    <scope>NUCLEOTIDE SEQUENCE</scope>
    <source>
        <strain evidence="1">RSA 2281</strain>
    </source>
</reference>
<keyword evidence="2" id="KW-1185">Reference proteome</keyword>
<dbReference type="Proteomes" id="UP001209540">
    <property type="component" value="Unassembled WGS sequence"/>
</dbReference>
<dbReference type="Gene3D" id="3.80.10.10">
    <property type="entry name" value="Ribonuclease Inhibitor"/>
    <property type="match status" value="1"/>
</dbReference>
<dbReference type="AlphaFoldDB" id="A0AAD5P7Y8"/>
<comment type="caution">
    <text evidence="1">The sequence shown here is derived from an EMBL/GenBank/DDBJ whole genome shotgun (WGS) entry which is preliminary data.</text>
</comment>
<protein>
    <submittedName>
        <fullName evidence="1">Uncharacterized protein</fullName>
    </submittedName>
</protein>